<gene>
    <name evidence="1" type="ORF">QO005_000816</name>
</gene>
<keyword evidence="2" id="KW-1185">Reference proteome</keyword>
<accession>A0ABU0I8C6</accession>
<name>A0ABU0I8C6_9HYPH</name>
<dbReference type="Proteomes" id="UP001235269">
    <property type="component" value="Unassembled WGS sequence"/>
</dbReference>
<evidence type="ECO:0000313" key="1">
    <source>
        <dbReference type="EMBL" id="MDQ0454489.1"/>
    </source>
</evidence>
<sequence>MKPAYLQIKTENAMAKRFPPPPLQGLKRQLDRARGGEATPSGFVRQTFCLTREEARAKAREWFDAYPKAAYWTEVESWRQLEGDRIEFTMRRLSSAD</sequence>
<dbReference type="EMBL" id="JAUSWH010000002">
    <property type="protein sequence ID" value="MDQ0454489.1"/>
    <property type="molecule type" value="Genomic_DNA"/>
</dbReference>
<proteinExistence type="predicted"/>
<protein>
    <submittedName>
        <fullName evidence="1">Uncharacterized protein</fullName>
    </submittedName>
</protein>
<reference evidence="1 2" key="1">
    <citation type="submission" date="2023-07" db="EMBL/GenBank/DDBJ databases">
        <title>Genomic Encyclopedia of Type Strains, Phase IV (KMG-IV): sequencing the most valuable type-strain genomes for metagenomic binning, comparative biology and taxonomic classification.</title>
        <authorList>
            <person name="Goeker M."/>
        </authorList>
    </citation>
    <scope>NUCLEOTIDE SEQUENCE [LARGE SCALE GENOMIC DNA]</scope>
    <source>
        <strain evidence="1 2">DSM 100301</strain>
    </source>
</reference>
<evidence type="ECO:0000313" key="2">
    <source>
        <dbReference type="Proteomes" id="UP001235269"/>
    </source>
</evidence>
<comment type="caution">
    <text evidence="1">The sequence shown here is derived from an EMBL/GenBank/DDBJ whole genome shotgun (WGS) entry which is preliminary data.</text>
</comment>
<organism evidence="1 2">
    <name type="scientific">Rhizobium paknamense</name>
    <dbReference type="NCBI Taxonomy" id="1206817"/>
    <lineage>
        <taxon>Bacteria</taxon>
        <taxon>Pseudomonadati</taxon>
        <taxon>Pseudomonadota</taxon>
        <taxon>Alphaproteobacteria</taxon>
        <taxon>Hyphomicrobiales</taxon>
        <taxon>Rhizobiaceae</taxon>
        <taxon>Rhizobium/Agrobacterium group</taxon>
        <taxon>Rhizobium</taxon>
    </lineage>
</organism>